<dbReference type="CDD" id="cd00009">
    <property type="entry name" value="AAA"/>
    <property type="match status" value="1"/>
</dbReference>
<dbReference type="InterPro" id="IPR038249">
    <property type="entry name" value="PolIII_tau_V_sf"/>
</dbReference>
<keyword evidence="15" id="KW-1185">Reference proteome</keyword>
<dbReference type="PANTHER" id="PTHR11669:SF0">
    <property type="entry name" value="PROTEIN STICHEL-LIKE 2"/>
    <property type="match status" value="1"/>
</dbReference>
<evidence type="ECO:0000256" key="7">
    <source>
        <dbReference type="ARBA" id="ARBA00022833"/>
    </source>
</evidence>
<dbReference type="NCBIfam" id="TIGR02397">
    <property type="entry name" value="dnaX_nterm"/>
    <property type="match status" value="1"/>
</dbReference>
<evidence type="ECO:0000256" key="2">
    <source>
        <dbReference type="ARBA" id="ARBA00022679"/>
    </source>
</evidence>
<dbReference type="InterPro" id="IPR050238">
    <property type="entry name" value="DNA_Rep/Repair_Clamp_Loader"/>
</dbReference>
<evidence type="ECO:0000256" key="4">
    <source>
        <dbReference type="ARBA" id="ARBA00022705"/>
    </source>
</evidence>
<dbReference type="InterPro" id="IPR021029">
    <property type="entry name" value="DNA_pol_III_tau_dom-5"/>
</dbReference>
<dbReference type="Pfam" id="PF12170">
    <property type="entry name" value="DNA_pol3_tau_5"/>
    <property type="match status" value="1"/>
</dbReference>
<reference evidence="15" key="1">
    <citation type="journal article" date="2019" name="Int. J. Syst. Evol. Microbiol.">
        <title>The Global Catalogue of Microorganisms (GCM) 10K type strain sequencing project: providing services to taxonomists for standard genome sequencing and annotation.</title>
        <authorList>
            <consortium name="The Broad Institute Genomics Platform"/>
            <consortium name="The Broad Institute Genome Sequencing Center for Infectious Disease"/>
            <person name="Wu L."/>
            <person name="Ma J."/>
        </authorList>
    </citation>
    <scope>NUCLEOTIDE SEQUENCE [LARGE SCALE GENOMIC DNA]</scope>
    <source>
        <strain evidence="15">DT28</strain>
    </source>
</reference>
<comment type="function">
    <text evidence="11">DNA polymerase III is a complex, multichain enzyme responsible for most of the replicative synthesis in bacteria. This DNA polymerase also exhibits 3' to 5' exonuclease activity.</text>
</comment>
<keyword evidence="9 11" id="KW-0239">DNA-directed DNA polymerase</keyword>
<evidence type="ECO:0000256" key="10">
    <source>
        <dbReference type="ARBA" id="ARBA00049244"/>
    </source>
</evidence>
<dbReference type="CDD" id="cd18137">
    <property type="entry name" value="HLD_clamp_pol_III_gamma_tau"/>
    <property type="match status" value="1"/>
</dbReference>
<feature type="region of interest" description="Disordered" evidence="12">
    <location>
        <begin position="448"/>
        <end position="485"/>
    </location>
</feature>
<comment type="subunit">
    <text evidence="11">DNA polymerase III contains a core (composed of alpha, epsilon and theta chains) that associates with a tau subunit. This core dimerizes to form the POLIII' complex. PolIII' associates with the gamma complex (composed of gamma, delta, delta', psi and chi chains) and with the beta chain to form the complete DNA polymerase III complex.</text>
</comment>
<dbReference type="EC" id="2.7.7.7" evidence="11"/>
<evidence type="ECO:0000256" key="8">
    <source>
        <dbReference type="ARBA" id="ARBA00022840"/>
    </source>
</evidence>
<dbReference type="GO" id="GO:0003887">
    <property type="term" value="F:DNA-directed DNA polymerase activity"/>
    <property type="evidence" value="ECO:0007669"/>
    <property type="project" value="UniProtKB-EC"/>
</dbReference>
<dbReference type="InterPro" id="IPR027417">
    <property type="entry name" value="P-loop_NTPase"/>
</dbReference>
<feature type="domain" description="AAA+ ATPase" evidence="13">
    <location>
        <begin position="37"/>
        <end position="178"/>
    </location>
</feature>
<evidence type="ECO:0000256" key="6">
    <source>
        <dbReference type="ARBA" id="ARBA00022741"/>
    </source>
</evidence>
<evidence type="ECO:0000256" key="1">
    <source>
        <dbReference type="ARBA" id="ARBA00006360"/>
    </source>
</evidence>
<evidence type="ECO:0000256" key="3">
    <source>
        <dbReference type="ARBA" id="ARBA00022695"/>
    </source>
</evidence>
<dbReference type="SUPFAM" id="SSF48019">
    <property type="entry name" value="post-AAA+ oligomerization domain-like"/>
    <property type="match status" value="1"/>
</dbReference>
<dbReference type="Pfam" id="PF13177">
    <property type="entry name" value="DNA_pol3_delta2"/>
    <property type="match status" value="1"/>
</dbReference>
<dbReference type="InterPro" id="IPR012763">
    <property type="entry name" value="DNA_pol_III_sug/sutau_N"/>
</dbReference>
<protein>
    <recommendedName>
        <fullName evidence="11">DNA polymerase III subunit gamma/tau</fullName>
        <ecNumber evidence="11">2.7.7.7</ecNumber>
    </recommendedName>
</protein>
<proteinExistence type="inferred from homology"/>
<keyword evidence="6 11" id="KW-0547">Nucleotide-binding</keyword>
<keyword evidence="3 11" id="KW-0548">Nucleotidyltransferase</keyword>
<keyword evidence="8 11" id="KW-0067">ATP-binding</keyword>
<evidence type="ECO:0000313" key="14">
    <source>
        <dbReference type="EMBL" id="MFC4655923.1"/>
    </source>
</evidence>
<dbReference type="InterPro" id="IPR022754">
    <property type="entry name" value="DNA_pol_III_gamma-3"/>
</dbReference>
<evidence type="ECO:0000256" key="11">
    <source>
        <dbReference type="RuleBase" id="RU364063"/>
    </source>
</evidence>
<dbReference type="Gene3D" id="3.40.50.300">
    <property type="entry name" value="P-loop containing nucleotide triphosphate hydrolases"/>
    <property type="match status" value="1"/>
</dbReference>
<comment type="catalytic activity">
    <reaction evidence="10 11">
        <text>DNA(n) + a 2'-deoxyribonucleoside 5'-triphosphate = DNA(n+1) + diphosphate</text>
        <dbReference type="Rhea" id="RHEA:22508"/>
        <dbReference type="Rhea" id="RHEA-COMP:17339"/>
        <dbReference type="Rhea" id="RHEA-COMP:17340"/>
        <dbReference type="ChEBI" id="CHEBI:33019"/>
        <dbReference type="ChEBI" id="CHEBI:61560"/>
        <dbReference type="ChEBI" id="CHEBI:173112"/>
        <dbReference type="EC" id="2.7.7.7"/>
    </reaction>
</comment>
<dbReference type="InterPro" id="IPR045085">
    <property type="entry name" value="HLD_clamp_pol_III_gamma_tau"/>
</dbReference>
<comment type="caution">
    <text evidence="14">The sequence shown here is derived from an EMBL/GenBank/DDBJ whole genome shotgun (WGS) entry which is preliminary data.</text>
</comment>
<dbReference type="EMBL" id="JBHSGB010000010">
    <property type="protein sequence ID" value="MFC4655923.1"/>
    <property type="molecule type" value="Genomic_DNA"/>
</dbReference>
<dbReference type="InterPro" id="IPR003593">
    <property type="entry name" value="AAA+_ATPase"/>
</dbReference>
<feature type="compositionally biased region" description="Low complexity" evidence="12">
    <location>
        <begin position="389"/>
        <end position="415"/>
    </location>
</feature>
<name>A0ABV9JNU3_9GAMM</name>
<keyword evidence="7" id="KW-0862">Zinc</keyword>
<keyword evidence="4 11" id="KW-0235">DNA replication</keyword>
<evidence type="ECO:0000259" key="13">
    <source>
        <dbReference type="SMART" id="SM00382"/>
    </source>
</evidence>
<gene>
    <name evidence="11 14" type="primary">dnaX</name>
    <name evidence="14" type="ORF">ACFO3I_12980</name>
</gene>
<keyword evidence="5" id="KW-0479">Metal-binding</keyword>
<dbReference type="RefSeq" id="WP_377334476.1">
    <property type="nucleotide sequence ID" value="NZ_JBHSGB010000010.1"/>
</dbReference>
<dbReference type="NCBIfam" id="NF005942">
    <property type="entry name" value="PRK07994.1"/>
    <property type="match status" value="1"/>
</dbReference>
<evidence type="ECO:0000256" key="12">
    <source>
        <dbReference type="SAM" id="MobiDB-lite"/>
    </source>
</evidence>
<organism evidence="14 15">
    <name type="scientific">Rheinheimera marina</name>
    <dbReference type="NCBI Taxonomy" id="1774958"/>
    <lineage>
        <taxon>Bacteria</taxon>
        <taxon>Pseudomonadati</taxon>
        <taxon>Pseudomonadota</taxon>
        <taxon>Gammaproteobacteria</taxon>
        <taxon>Chromatiales</taxon>
        <taxon>Chromatiaceae</taxon>
        <taxon>Rheinheimera</taxon>
    </lineage>
</organism>
<dbReference type="Gene3D" id="3.30.300.150">
    <property type="entry name" value="DNA polymerase III, tau subunit, domain V"/>
    <property type="match status" value="1"/>
</dbReference>
<dbReference type="Gene3D" id="1.10.8.60">
    <property type="match status" value="1"/>
</dbReference>
<evidence type="ECO:0000256" key="9">
    <source>
        <dbReference type="ARBA" id="ARBA00022932"/>
    </source>
</evidence>
<dbReference type="Pfam" id="PF12169">
    <property type="entry name" value="DNA_pol3_gamma3"/>
    <property type="match status" value="1"/>
</dbReference>
<evidence type="ECO:0000256" key="5">
    <source>
        <dbReference type="ARBA" id="ARBA00022723"/>
    </source>
</evidence>
<accession>A0ABV9JNU3</accession>
<dbReference type="SUPFAM" id="SSF52540">
    <property type="entry name" value="P-loop containing nucleoside triphosphate hydrolases"/>
    <property type="match status" value="1"/>
</dbReference>
<keyword evidence="2 11" id="KW-0808">Transferase</keyword>
<sequence length="745" mass="80901">MSYQVLARKWRPQQFAELVGQDHVKAALGNALANNRLHHAYLFTGTRGVGKTTIARIFAKSLNCETGITATPCGQCSTCKEIEQGFYVDLLEIDAASRTKVEDTRDLLDNVQYAPSRGRYKVYLIDEVHMLSRHSFNALLKTLEEPPPHVKFLLATTDPQKLPVTVLSRCLQFSLKALSPEQIKQHLAYVLTQEALPYDDEALALLSRAAKGSLRDSLSLTDQAIAQGNAQVRLPVVRDMLGYLEQSWAELLLKALLERDAVLLQHTLDQLVQQHSQFSAVLDDMLAVLHLAALSQFNWQAAELSAQNSEFIRQLAEQVSPEVLQLYYQLLISGKKELAYAPEPRIGLEMALLRALAFVPAEGSQAEAKTVVSQADQLRARFNLPTATAQTAAAAKTEPAALAEPVVEPSPEAEPMQAQNPGNPAPAVAEQPAAVSATASILARRGFGPQAGAASPAETPPAKKSEAAVAAPVSQRQEPADAEPAAVVTPVPAVTNTVVTETAVAAVPVPAAVVAVDKVQAAPQSEVQAADEGPPWDLGDVQAPAATAVSQAAQTPVGDSDFQAAHDDADETDPLEFSAAELDMAADWAWQQQQEQAEPAAPAYQFDGVITAENFSVRLAAQVDRWAALVDGLALGGLMRLYLLHSSIEWQQDTALLTVCQSQSHLDKPRFRQELAEQLSQAFNKALQLQIQYQDWVDTCPVAIQQRIEQERRVYVKELLQTDPNVLALQQLFQAELLPDTIVVN</sequence>
<comment type="similarity">
    <text evidence="1 11">Belongs to the DnaX/STICHEL family.</text>
</comment>
<dbReference type="NCBIfam" id="NF004046">
    <property type="entry name" value="PRK05563.1"/>
    <property type="match status" value="1"/>
</dbReference>
<dbReference type="Gene3D" id="1.20.272.10">
    <property type="match status" value="1"/>
</dbReference>
<dbReference type="Pfam" id="PF22608">
    <property type="entry name" value="DNAX_ATPase_lid"/>
    <property type="match status" value="1"/>
</dbReference>
<dbReference type="Proteomes" id="UP001595962">
    <property type="component" value="Unassembled WGS sequence"/>
</dbReference>
<dbReference type="PANTHER" id="PTHR11669">
    <property type="entry name" value="REPLICATION FACTOR C / DNA POLYMERASE III GAMMA-TAU SUBUNIT"/>
    <property type="match status" value="1"/>
</dbReference>
<feature type="region of interest" description="Disordered" evidence="12">
    <location>
        <begin position="389"/>
        <end position="432"/>
    </location>
</feature>
<dbReference type="InterPro" id="IPR008921">
    <property type="entry name" value="DNA_pol3_clamp-load_cplx_C"/>
</dbReference>
<evidence type="ECO:0000313" key="15">
    <source>
        <dbReference type="Proteomes" id="UP001595962"/>
    </source>
</evidence>
<dbReference type="SMART" id="SM00382">
    <property type="entry name" value="AAA"/>
    <property type="match status" value="1"/>
</dbReference>